<evidence type="ECO:0000313" key="3">
    <source>
        <dbReference type="Proteomes" id="UP000568877"/>
    </source>
</evidence>
<gene>
    <name evidence="2" type="ORF">HKBW3S42_02233</name>
</gene>
<dbReference type="EMBL" id="BLSA01000793">
    <property type="protein sequence ID" value="GFP33894.1"/>
    <property type="molecule type" value="Genomic_DNA"/>
</dbReference>
<evidence type="ECO:0000313" key="2">
    <source>
        <dbReference type="EMBL" id="GFP33894.1"/>
    </source>
</evidence>
<comment type="caution">
    <text evidence="2">The sequence shown here is derived from an EMBL/GenBank/DDBJ whole genome shotgun (WGS) entry which is preliminary data.</text>
</comment>
<name>A0A6V8PQ66_9ACTN</name>
<dbReference type="Proteomes" id="UP000568877">
    <property type="component" value="Unassembled WGS sequence"/>
</dbReference>
<dbReference type="AlphaFoldDB" id="A0A6V8PQ66"/>
<proteinExistence type="predicted"/>
<accession>A0A6V8PQ66</accession>
<feature type="non-terminal residue" evidence="2">
    <location>
        <position position="1"/>
    </location>
</feature>
<reference evidence="2 3" key="1">
    <citation type="journal article" date="2020" name="Front. Microbiol.">
        <title>Single-cell genomics of novel Actinobacteria with the Wood-Ljungdahl pathway discovered in a serpentinizing system.</title>
        <authorList>
            <person name="Merino N."/>
            <person name="Kawai M."/>
            <person name="Boyd E.S."/>
            <person name="Colman D.R."/>
            <person name="McGlynn S.E."/>
            <person name="Nealson K.H."/>
            <person name="Kurokawa K."/>
            <person name="Hongoh Y."/>
        </authorList>
    </citation>
    <scope>NUCLEOTIDE SEQUENCE [LARGE SCALE GENOMIC DNA]</scope>
    <source>
        <strain evidence="2 3">S42</strain>
    </source>
</reference>
<protein>
    <submittedName>
        <fullName evidence="2">Uncharacterized protein</fullName>
    </submittedName>
</protein>
<feature type="region of interest" description="Disordered" evidence="1">
    <location>
        <begin position="26"/>
        <end position="46"/>
    </location>
</feature>
<organism evidence="2 3">
    <name type="scientific">Candidatus Hakubella thermalkaliphila</name>
    <dbReference type="NCBI Taxonomy" id="2754717"/>
    <lineage>
        <taxon>Bacteria</taxon>
        <taxon>Bacillati</taxon>
        <taxon>Actinomycetota</taxon>
        <taxon>Actinomycetota incertae sedis</taxon>
        <taxon>Candidatus Hakubellales</taxon>
        <taxon>Candidatus Hakubellaceae</taxon>
        <taxon>Candidatus Hakubella</taxon>
    </lineage>
</organism>
<sequence>LHREGQKAREKSKKFSTKGFARHLEDVVAERQDSSPPERLGDLAGY</sequence>
<evidence type="ECO:0000256" key="1">
    <source>
        <dbReference type="SAM" id="MobiDB-lite"/>
    </source>
</evidence>